<name>A0A5J4P1G9_9TREM</name>
<evidence type="ECO:0000259" key="1">
    <source>
        <dbReference type="Pfam" id="PF21299"/>
    </source>
</evidence>
<protein>
    <recommendedName>
        <fullName evidence="1">ADAM10 cysteine-rich domain-containing protein</fullName>
    </recommendedName>
</protein>
<dbReference type="Proteomes" id="UP000324629">
    <property type="component" value="Unassembled WGS sequence"/>
</dbReference>
<reference evidence="2 3" key="1">
    <citation type="journal article" date="2019" name="Gigascience">
        <title>Whole-genome sequence of the oriental lung fluke Paragonimus westermani.</title>
        <authorList>
            <person name="Oey H."/>
            <person name="Zakrzewski M."/>
            <person name="Narain K."/>
            <person name="Devi K.R."/>
            <person name="Agatsuma T."/>
            <person name="Nawaratna S."/>
            <person name="Gobert G.N."/>
            <person name="Jones M.K."/>
            <person name="Ragan M.A."/>
            <person name="McManus D.P."/>
            <person name="Krause L."/>
        </authorList>
    </citation>
    <scope>NUCLEOTIDE SEQUENCE [LARGE SCALE GENOMIC DNA]</scope>
    <source>
        <strain evidence="2 3">IND2009</strain>
    </source>
</reference>
<proteinExistence type="predicted"/>
<dbReference type="EMBL" id="QNGE01000266">
    <property type="protein sequence ID" value="KAA3681158.1"/>
    <property type="molecule type" value="Genomic_DNA"/>
</dbReference>
<accession>A0A5J4P1G9</accession>
<sequence>MLKPGAPFVNYLGYCDVFHRCRSVEAEGPLAGLRNLLFSPQIWEKLKAWITLREITCSHC</sequence>
<keyword evidence="3" id="KW-1185">Reference proteome</keyword>
<evidence type="ECO:0000313" key="3">
    <source>
        <dbReference type="Proteomes" id="UP000324629"/>
    </source>
</evidence>
<dbReference type="InterPro" id="IPR049038">
    <property type="entry name" value="ADAM10_Cys-rich"/>
</dbReference>
<organism evidence="2 3">
    <name type="scientific">Paragonimus westermani</name>
    <dbReference type="NCBI Taxonomy" id="34504"/>
    <lineage>
        <taxon>Eukaryota</taxon>
        <taxon>Metazoa</taxon>
        <taxon>Spiralia</taxon>
        <taxon>Lophotrochozoa</taxon>
        <taxon>Platyhelminthes</taxon>
        <taxon>Trematoda</taxon>
        <taxon>Digenea</taxon>
        <taxon>Plagiorchiida</taxon>
        <taxon>Troglotremata</taxon>
        <taxon>Troglotrematidae</taxon>
        <taxon>Paragonimus</taxon>
    </lineage>
</organism>
<dbReference type="Pfam" id="PF21299">
    <property type="entry name" value="ADAM10_Cys-rich"/>
    <property type="match status" value="1"/>
</dbReference>
<dbReference type="AlphaFoldDB" id="A0A5J4P1G9"/>
<gene>
    <name evidence="2" type="ORF">DEA37_0006020</name>
</gene>
<feature type="domain" description="ADAM10 cysteine-rich" evidence="1">
    <location>
        <begin position="2"/>
        <end position="22"/>
    </location>
</feature>
<evidence type="ECO:0000313" key="2">
    <source>
        <dbReference type="EMBL" id="KAA3681158.1"/>
    </source>
</evidence>
<comment type="caution">
    <text evidence="2">The sequence shown here is derived from an EMBL/GenBank/DDBJ whole genome shotgun (WGS) entry which is preliminary data.</text>
</comment>